<dbReference type="InterPro" id="IPR000571">
    <property type="entry name" value="Znf_CCCH"/>
</dbReference>
<sequence length="474" mass="53398">MFHGVSSPMEGGYMVPPTSGYSFPPPPYGFVPQPPGAMSHYPSVSTLVSPVYYYPSISPPIQQINNTPCMNSYITNNSPTNSLEPSDSSSCCDEKNFENVTSTINSEITKSKTNSKTTSIDTEKSTTPCSNNSPIDEMSSALLVTDRFAVKLEPNKFIHGVPATKWYTLSDEEREEVLRAQRRVTSYKTALCISYRVKGECSFGTNCRFAHSLEELKPPPVRHPKYKTQLCDKFSATGICPYGSRCNFIHTTKSGQIVSDYPKYLADFQKENFDDEDIDYDNEKIPFAASMSSIPRKFSLNEKIELNTYKSSTRKTSQQVINFSKSFGAPLMKTIFEKGKLLKNEKSEKCDNQKDEESKCYLDGCDGGSTVSSHSKTSSSTYNSTVISEKRKVSEGSILDKLFVEAHKYNITSEKFTKKKPLINDENFKEVDDSFLPGSRSYTNNYWKKNNFNSRKNGFYSQSRVPTFLKFDNV</sequence>
<dbReference type="FunFam" id="4.10.1000.10:FF:000002">
    <property type="entry name" value="Zinc finger protein 36, C3H1 type-like 1"/>
    <property type="match status" value="1"/>
</dbReference>
<evidence type="ECO:0000256" key="3">
    <source>
        <dbReference type="ARBA" id="ARBA00022771"/>
    </source>
</evidence>
<evidence type="ECO:0000259" key="6">
    <source>
        <dbReference type="PROSITE" id="PS50103"/>
    </source>
</evidence>
<keyword evidence="7" id="KW-1185">Reference proteome</keyword>
<dbReference type="GO" id="GO:0003729">
    <property type="term" value="F:mRNA binding"/>
    <property type="evidence" value="ECO:0007669"/>
    <property type="project" value="InterPro"/>
</dbReference>
<dbReference type="Proteomes" id="UP000035681">
    <property type="component" value="Unplaced"/>
</dbReference>
<dbReference type="InterPro" id="IPR045877">
    <property type="entry name" value="ZFP36-like"/>
</dbReference>
<keyword evidence="1 5" id="KW-0479">Metal-binding</keyword>
<dbReference type="Pfam" id="PF00642">
    <property type="entry name" value="zf-CCCH"/>
    <property type="match status" value="2"/>
</dbReference>
<reference evidence="8" key="1">
    <citation type="submission" date="2024-02" db="UniProtKB">
        <authorList>
            <consortium name="WormBaseParasite"/>
        </authorList>
    </citation>
    <scope>IDENTIFICATION</scope>
</reference>
<keyword evidence="4 5" id="KW-0862">Zinc</keyword>
<evidence type="ECO:0000313" key="7">
    <source>
        <dbReference type="Proteomes" id="UP000035681"/>
    </source>
</evidence>
<feature type="zinc finger region" description="C3H1-type" evidence="5">
    <location>
        <begin position="186"/>
        <end position="214"/>
    </location>
</feature>
<accession>A0AAF5CU78</accession>
<evidence type="ECO:0000313" key="8">
    <source>
        <dbReference type="WBParaSite" id="TCONS_00001855.p1"/>
    </source>
</evidence>
<feature type="domain" description="C3H1-type" evidence="6">
    <location>
        <begin position="225"/>
        <end position="253"/>
    </location>
</feature>
<dbReference type="GO" id="GO:0043186">
    <property type="term" value="C:P granule"/>
    <property type="evidence" value="ECO:0007669"/>
    <property type="project" value="UniProtKB-ARBA"/>
</dbReference>
<evidence type="ECO:0000256" key="4">
    <source>
        <dbReference type="ARBA" id="ARBA00022833"/>
    </source>
</evidence>
<evidence type="ECO:0000256" key="1">
    <source>
        <dbReference type="ARBA" id="ARBA00022723"/>
    </source>
</evidence>
<proteinExistence type="predicted"/>
<dbReference type="Gene3D" id="4.10.1000.10">
    <property type="entry name" value="Zinc finger, CCCH-type"/>
    <property type="match status" value="1"/>
</dbReference>
<organism evidence="7 8">
    <name type="scientific">Strongyloides stercoralis</name>
    <name type="common">Threadworm</name>
    <dbReference type="NCBI Taxonomy" id="6248"/>
    <lineage>
        <taxon>Eukaryota</taxon>
        <taxon>Metazoa</taxon>
        <taxon>Ecdysozoa</taxon>
        <taxon>Nematoda</taxon>
        <taxon>Chromadorea</taxon>
        <taxon>Rhabditida</taxon>
        <taxon>Tylenchina</taxon>
        <taxon>Panagrolaimomorpha</taxon>
        <taxon>Strongyloidoidea</taxon>
        <taxon>Strongyloididae</taxon>
        <taxon>Strongyloides</taxon>
    </lineage>
</organism>
<dbReference type="SUPFAM" id="SSF90229">
    <property type="entry name" value="CCCH zinc finger"/>
    <property type="match status" value="2"/>
</dbReference>
<dbReference type="PANTHER" id="PTHR12547:SF18">
    <property type="entry name" value="PROTEIN TIS11"/>
    <property type="match status" value="1"/>
</dbReference>
<name>A0AAF5CU78_STRER</name>
<keyword evidence="3 5" id="KW-0863">Zinc-finger</keyword>
<keyword evidence="2" id="KW-0677">Repeat</keyword>
<feature type="domain" description="C3H1-type" evidence="6">
    <location>
        <begin position="186"/>
        <end position="214"/>
    </location>
</feature>
<dbReference type="SMART" id="SM00356">
    <property type="entry name" value="ZnF_C3H1"/>
    <property type="match status" value="2"/>
</dbReference>
<dbReference type="PROSITE" id="PS50103">
    <property type="entry name" value="ZF_C3H1"/>
    <property type="match status" value="2"/>
</dbReference>
<dbReference type="AlphaFoldDB" id="A0AAF5CU78"/>
<dbReference type="InterPro" id="IPR036855">
    <property type="entry name" value="Znf_CCCH_sf"/>
</dbReference>
<dbReference type="Gene3D" id="6.10.250.3220">
    <property type="match status" value="1"/>
</dbReference>
<dbReference type="WBParaSite" id="TCONS_00001855.p1">
    <property type="protein sequence ID" value="TCONS_00001855.p1"/>
    <property type="gene ID" value="XLOC_001754"/>
</dbReference>
<dbReference type="PANTHER" id="PTHR12547">
    <property type="entry name" value="CCCH ZINC FINGER/TIS11-RELATED"/>
    <property type="match status" value="1"/>
</dbReference>
<feature type="zinc finger region" description="C3H1-type" evidence="5">
    <location>
        <begin position="225"/>
        <end position="253"/>
    </location>
</feature>
<protein>
    <submittedName>
        <fullName evidence="8">C3H1-type domain-containing protein</fullName>
    </submittedName>
</protein>
<dbReference type="GO" id="GO:0008270">
    <property type="term" value="F:zinc ion binding"/>
    <property type="evidence" value="ECO:0007669"/>
    <property type="project" value="UniProtKB-KW"/>
</dbReference>
<evidence type="ECO:0000256" key="2">
    <source>
        <dbReference type="ARBA" id="ARBA00022737"/>
    </source>
</evidence>
<evidence type="ECO:0000256" key="5">
    <source>
        <dbReference type="PROSITE-ProRule" id="PRU00723"/>
    </source>
</evidence>